<dbReference type="Proteomes" id="UP001346869">
    <property type="component" value="Unassembled WGS sequence"/>
</dbReference>
<organism evidence="1 2">
    <name type="scientific">Eleginops maclovinus</name>
    <name type="common">Patagonian blennie</name>
    <name type="synonym">Eleginus maclovinus</name>
    <dbReference type="NCBI Taxonomy" id="56733"/>
    <lineage>
        <taxon>Eukaryota</taxon>
        <taxon>Metazoa</taxon>
        <taxon>Chordata</taxon>
        <taxon>Craniata</taxon>
        <taxon>Vertebrata</taxon>
        <taxon>Euteleostomi</taxon>
        <taxon>Actinopterygii</taxon>
        <taxon>Neopterygii</taxon>
        <taxon>Teleostei</taxon>
        <taxon>Neoteleostei</taxon>
        <taxon>Acanthomorphata</taxon>
        <taxon>Eupercaria</taxon>
        <taxon>Perciformes</taxon>
        <taxon>Notothenioidei</taxon>
        <taxon>Eleginopidae</taxon>
        <taxon>Eleginops</taxon>
    </lineage>
</organism>
<reference evidence="1 2" key="1">
    <citation type="journal article" date="2023" name="Genes (Basel)">
        <title>Chromosome-Level Genome Assembly and Circadian Gene Repertoire of the Patagonia Blennie Eleginops maclovinus-The Closest Ancestral Proxy of Antarctic Cryonotothenioids.</title>
        <authorList>
            <person name="Cheng C.C."/>
            <person name="Rivera-Colon A.G."/>
            <person name="Minhas B.F."/>
            <person name="Wilson L."/>
            <person name="Rayamajhi N."/>
            <person name="Vargas-Chacoff L."/>
            <person name="Catchen J.M."/>
        </authorList>
    </citation>
    <scope>NUCLEOTIDE SEQUENCE [LARGE SCALE GENOMIC DNA]</scope>
    <source>
        <strain evidence="1">JMC-PN-2008</strain>
    </source>
</reference>
<accession>A0AAN7X0C7</accession>
<dbReference type="AlphaFoldDB" id="A0AAN7X0C7"/>
<dbReference type="EMBL" id="JAUZQC010000021">
    <property type="protein sequence ID" value="KAK5852141.1"/>
    <property type="molecule type" value="Genomic_DNA"/>
</dbReference>
<evidence type="ECO:0000313" key="1">
    <source>
        <dbReference type="EMBL" id="KAK5852141.1"/>
    </source>
</evidence>
<gene>
    <name evidence="1" type="ORF">PBY51_023637</name>
</gene>
<proteinExistence type="predicted"/>
<comment type="caution">
    <text evidence="1">The sequence shown here is derived from an EMBL/GenBank/DDBJ whole genome shotgun (WGS) entry which is preliminary data.</text>
</comment>
<reference evidence="1 2" key="2">
    <citation type="journal article" date="2023" name="Mol. Biol. Evol.">
        <title>Genomics of Secondarily Temperate Adaptation in the Only Non-Antarctic Icefish.</title>
        <authorList>
            <person name="Rivera-Colon A.G."/>
            <person name="Rayamajhi N."/>
            <person name="Minhas B.F."/>
            <person name="Madrigal G."/>
            <person name="Bilyk K.T."/>
            <person name="Yoon V."/>
            <person name="Hune M."/>
            <person name="Gregory S."/>
            <person name="Cheng C.H.C."/>
            <person name="Catchen J.M."/>
        </authorList>
    </citation>
    <scope>NUCLEOTIDE SEQUENCE [LARGE SCALE GENOMIC DNA]</scope>
    <source>
        <strain evidence="1">JMC-PN-2008</strain>
    </source>
</reference>
<name>A0AAN7X0C7_ELEMC</name>
<evidence type="ECO:0000313" key="2">
    <source>
        <dbReference type="Proteomes" id="UP001346869"/>
    </source>
</evidence>
<keyword evidence="2" id="KW-1185">Reference proteome</keyword>
<sequence>MSSMTSGVAGFSIYLAEGPKRREKPLKDRISPVRNPYLSFPAWPAESYPVREVCHLPGMVQGGALRYRAAGS</sequence>
<protein>
    <submittedName>
        <fullName evidence="1">Uncharacterized protein</fullName>
    </submittedName>
</protein>